<proteinExistence type="predicted"/>
<organism evidence="2 3">
    <name type="scientific">Eumeta variegata</name>
    <name type="common">Bagworm moth</name>
    <name type="synonym">Eumeta japonica</name>
    <dbReference type="NCBI Taxonomy" id="151549"/>
    <lineage>
        <taxon>Eukaryota</taxon>
        <taxon>Metazoa</taxon>
        <taxon>Ecdysozoa</taxon>
        <taxon>Arthropoda</taxon>
        <taxon>Hexapoda</taxon>
        <taxon>Insecta</taxon>
        <taxon>Pterygota</taxon>
        <taxon>Neoptera</taxon>
        <taxon>Endopterygota</taxon>
        <taxon>Lepidoptera</taxon>
        <taxon>Glossata</taxon>
        <taxon>Ditrysia</taxon>
        <taxon>Tineoidea</taxon>
        <taxon>Psychidae</taxon>
        <taxon>Oiketicinae</taxon>
        <taxon>Eumeta</taxon>
    </lineage>
</organism>
<protein>
    <submittedName>
        <fullName evidence="2">Uncharacterized protein</fullName>
    </submittedName>
</protein>
<evidence type="ECO:0000256" key="1">
    <source>
        <dbReference type="SAM" id="MobiDB-lite"/>
    </source>
</evidence>
<evidence type="ECO:0000313" key="2">
    <source>
        <dbReference type="EMBL" id="GBP71881.1"/>
    </source>
</evidence>
<evidence type="ECO:0000313" key="3">
    <source>
        <dbReference type="Proteomes" id="UP000299102"/>
    </source>
</evidence>
<dbReference type="Proteomes" id="UP000299102">
    <property type="component" value="Unassembled WGS sequence"/>
</dbReference>
<comment type="caution">
    <text evidence="2">The sequence shown here is derived from an EMBL/GenBank/DDBJ whole genome shotgun (WGS) entry which is preliminary data.</text>
</comment>
<feature type="region of interest" description="Disordered" evidence="1">
    <location>
        <begin position="27"/>
        <end position="77"/>
    </location>
</feature>
<sequence length="133" mass="14542">MIVCHMRDARVSNATPTRLFGISTSSEQYTRSKQHGGVGGAARGGRGGRGGRGSQLTAASRDTRHVRDRQRGKPWAPNCAIASPVVIRMLKVQTDHLERDANEKSEQICTHVLPAKAERVTDSLEVVMEPVIR</sequence>
<feature type="compositionally biased region" description="Basic and acidic residues" evidence="1">
    <location>
        <begin position="61"/>
        <end position="71"/>
    </location>
</feature>
<accession>A0A4C1Y6L6</accession>
<gene>
    <name evidence="2" type="ORF">EVAR_58938_1</name>
</gene>
<dbReference type="AlphaFoldDB" id="A0A4C1Y6L6"/>
<name>A0A4C1Y6L6_EUMVA</name>
<keyword evidence="3" id="KW-1185">Reference proteome</keyword>
<feature type="compositionally biased region" description="Gly residues" evidence="1">
    <location>
        <begin position="36"/>
        <end position="53"/>
    </location>
</feature>
<reference evidence="2 3" key="1">
    <citation type="journal article" date="2019" name="Commun. Biol.">
        <title>The bagworm genome reveals a unique fibroin gene that provides high tensile strength.</title>
        <authorList>
            <person name="Kono N."/>
            <person name="Nakamura H."/>
            <person name="Ohtoshi R."/>
            <person name="Tomita M."/>
            <person name="Numata K."/>
            <person name="Arakawa K."/>
        </authorList>
    </citation>
    <scope>NUCLEOTIDE SEQUENCE [LARGE SCALE GENOMIC DNA]</scope>
</reference>
<dbReference type="EMBL" id="BGZK01001124">
    <property type="protein sequence ID" value="GBP71881.1"/>
    <property type="molecule type" value="Genomic_DNA"/>
</dbReference>